<evidence type="ECO:0000313" key="4">
    <source>
        <dbReference type="Proteomes" id="UP001183226"/>
    </source>
</evidence>
<dbReference type="RefSeq" id="WP_311543237.1">
    <property type="nucleotide sequence ID" value="NZ_JAVREK010000001.1"/>
</dbReference>
<accession>A0ABU2KNH6</accession>
<sequence length="222" mass="24321">MRIGELSRKSGVPVPTVKYYVRERLLPAGERTHTNQVHYTDTHLKRLRLVRTMIDVGKLPVSTVRELMAEVDSPDRDLDGLLGVLSRTFAERVGSGTADPDEETLDEASELLRRHGYAHSPEIPYVRDIAEVMATFRKLGQGDQLDLFLDVYAAAAMQVAEVDLASLSGFTDRESTAEAMIVGTLLGEALFSAMRRLGQSTISTRAAARDADTGTGTASNRD</sequence>
<dbReference type="EMBL" id="JAVREK010000001">
    <property type="protein sequence ID" value="MDT0300815.1"/>
    <property type="molecule type" value="Genomic_DNA"/>
</dbReference>
<proteinExistence type="predicted"/>
<feature type="domain" description="HTH merR-type" evidence="2">
    <location>
        <begin position="1"/>
        <end position="70"/>
    </location>
</feature>
<reference evidence="4" key="1">
    <citation type="submission" date="2023-07" db="EMBL/GenBank/DDBJ databases">
        <title>30 novel species of actinomycetes from the DSMZ collection.</title>
        <authorList>
            <person name="Nouioui I."/>
        </authorList>
    </citation>
    <scope>NUCLEOTIDE SEQUENCE [LARGE SCALE GENOMIC DNA]</scope>
    <source>
        <strain evidence="4">DSM 45055</strain>
    </source>
</reference>
<gene>
    <name evidence="3" type="ORF">RM446_01645</name>
</gene>
<dbReference type="SMART" id="SM00422">
    <property type="entry name" value="HTH_MERR"/>
    <property type="match status" value="1"/>
</dbReference>
<dbReference type="PANTHER" id="PTHR30204">
    <property type="entry name" value="REDOX-CYCLING DRUG-SENSING TRANSCRIPTIONAL ACTIVATOR SOXR"/>
    <property type="match status" value="1"/>
</dbReference>
<organism evidence="3 4">
    <name type="scientific">Streptomonospora wellingtoniae</name>
    <dbReference type="NCBI Taxonomy" id="3075544"/>
    <lineage>
        <taxon>Bacteria</taxon>
        <taxon>Bacillati</taxon>
        <taxon>Actinomycetota</taxon>
        <taxon>Actinomycetes</taxon>
        <taxon>Streptosporangiales</taxon>
        <taxon>Nocardiopsidaceae</taxon>
        <taxon>Streptomonospora</taxon>
    </lineage>
</organism>
<dbReference type="PANTHER" id="PTHR30204:SF98">
    <property type="entry name" value="HTH-TYPE TRANSCRIPTIONAL REGULATOR ADHR"/>
    <property type="match status" value="1"/>
</dbReference>
<name>A0ABU2KNH6_9ACTN</name>
<dbReference type="Pfam" id="PF13411">
    <property type="entry name" value="MerR_1"/>
    <property type="match status" value="1"/>
</dbReference>
<keyword evidence="4" id="KW-1185">Reference proteome</keyword>
<evidence type="ECO:0000259" key="2">
    <source>
        <dbReference type="PROSITE" id="PS50937"/>
    </source>
</evidence>
<comment type="caution">
    <text evidence="3">The sequence shown here is derived from an EMBL/GenBank/DDBJ whole genome shotgun (WGS) entry which is preliminary data.</text>
</comment>
<dbReference type="Gene3D" id="1.10.1660.10">
    <property type="match status" value="1"/>
</dbReference>
<dbReference type="InterPro" id="IPR000551">
    <property type="entry name" value="MerR-type_HTH_dom"/>
</dbReference>
<dbReference type="InterPro" id="IPR047057">
    <property type="entry name" value="MerR_fam"/>
</dbReference>
<dbReference type="PROSITE" id="PS50937">
    <property type="entry name" value="HTH_MERR_2"/>
    <property type="match status" value="1"/>
</dbReference>
<evidence type="ECO:0000256" key="1">
    <source>
        <dbReference type="ARBA" id="ARBA00023125"/>
    </source>
</evidence>
<dbReference type="PRINTS" id="PR00040">
    <property type="entry name" value="HTHMERR"/>
</dbReference>
<dbReference type="Proteomes" id="UP001183226">
    <property type="component" value="Unassembled WGS sequence"/>
</dbReference>
<keyword evidence="1" id="KW-0238">DNA-binding</keyword>
<dbReference type="InterPro" id="IPR009061">
    <property type="entry name" value="DNA-bd_dom_put_sf"/>
</dbReference>
<dbReference type="SUPFAM" id="SSF46955">
    <property type="entry name" value="Putative DNA-binding domain"/>
    <property type="match status" value="1"/>
</dbReference>
<protein>
    <submittedName>
        <fullName evidence="3">MerR family transcriptional regulator</fullName>
    </submittedName>
</protein>
<evidence type="ECO:0000313" key="3">
    <source>
        <dbReference type="EMBL" id="MDT0300815.1"/>
    </source>
</evidence>